<evidence type="ECO:0000313" key="3">
    <source>
        <dbReference type="Proteomes" id="UP001578633"/>
    </source>
</evidence>
<sequence length="399" mass="45078">MSHSFRRLPQSSAFRILVLLYILLDSLHCLSLYSYQTATVTAPPPPRNTKRIYIASQHWNDARLLREHWNNALVALVQELGIENVFVSIYESGSYDDSKAVLGELDAALEGLQVRRSIQLSETSHADEIAQQPMGHGWVKASDGRDYMRRITFLARIRNHVFEPLESLTAGGEHFDTILFLNDVVFTPQDVLRLLDTNGGRYAAACSIDSKQPPQFYNTFALRDSSGHEAVMQTWPYFRSYASRHAAEKFLPVPVASCWNGIVAMPVEPFVASPPLRFRGIPDSLASSHVEASECCLIHADNPLSVTQGVFLNPNVKVGYNRSSYDALHSPEAILSPFQIFRSVGWGRLMRLVTTPLFKEQIVRMRLGKWIAETKSWERGDFCLVNEMQVLVETGWKHL</sequence>
<proteinExistence type="predicted"/>
<dbReference type="GeneID" id="96085280"/>
<evidence type="ECO:0008006" key="4">
    <source>
        <dbReference type="Google" id="ProtNLM"/>
    </source>
</evidence>
<gene>
    <name evidence="2" type="ORF">ACET3X_004958</name>
</gene>
<dbReference type="PANTHER" id="PTHR34144:SF7">
    <property type="entry name" value="EXPORT PROTEIN (CAP59), PUTATIVE (AFU_ORTHOLOGUE AFUA_7G05020)-RELATED"/>
    <property type="match status" value="1"/>
</dbReference>
<keyword evidence="3" id="KW-1185">Reference proteome</keyword>
<name>A0ABR3UIW5_9PLEO</name>
<reference evidence="2 3" key="1">
    <citation type="submission" date="2024-09" db="EMBL/GenBank/DDBJ databases">
        <title>T2T genomes of carrot and Alternaria dauci and their utility for understanding host-pathogen interaction during carrot leaf blight disease.</title>
        <authorList>
            <person name="Liu W."/>
            <person name="Xu S."/>
            <person name="Ou C."/>
            <person name="Liu X."/>
            <person name="Zhuang F."/>
            <person name="Deng X.W."/>
        </authorList>
    </citation>
    <scope>NUCLEOTIDE SEQUENCE [LARGE SCALE GENOMIC DNA]</scope>
    <source>
        <strain evidence="2 3">A2016</strain>
    </source>
</reference>
<organism evidence="2 3">
    <name type="scientific">Alternaria dauci</name>
    <dbReference type="NCBI Taxonomy" id="48095"/>
    <lineage>
        <taxon>Eukaryota</taxon>
        <taxon>Fungi</taxon>
        <taxon>Dikarya</taxon>
        <taxon>Ascomycota</taxon>
        <taxon>Pezizomycotina</taxon>
        <taxon>Dothideomycetes</taxon>
        <taxon>Pleosporomycetidae</taxon>
        <taxon>Pleosporales</taxon>
        <taxon>Pleosporineae</taxon>
        <taxon>Pleosporaceae</taxon>
        <taxon>Alternaria</taxon>
        <taxon>Alternaria sect. Porri</taxon>
    </lineage>
</organism>
<dbReference type="Pfam" id="PF11735">
    <property type="entry name" value="CAP59_mtransfer"/>
    <property type="match status" value="1"/>
</dbReference>
<accession>A0ABR3UIW5</accession>
<dbReference type="InterPro" id="IPR021047">
    <property type="entry name" value="Mannosyltransferase_CMT1"/>
</dbReference>
<comment type="caution">
    <text evidence="2">The sequence shown here is derived from an EMBL/GenBank/DDBJ whole genome shotgun (WGS) entry which is preliminary data.</text>
</comment>
<dbReference type="PANTHER" id="PTHR34144">
    <property type="entry name" value="CHROMOSOME 8, WHOLE GENOME SHOTGUN SEQUENCE"/>
    <property type="match status" value="1"/>
</dbReference>
<evidence type="ECO:0000313" key="2">
    <source>
        <dbReference type="EMBL" id="KAL1796418.1"/>
    </source>
</evidence>
<feature type="signal peptide" evidence="1">
    <location>
        <begin position="1"/>
        <end position="29"/>
    </location>
</feature>
<dbReference type="RefSeq" id="XP_069307002.1">
    <property type="nucleotide sequence ID" value="XM_069451110.1"/>
</dbReference>
<protein>
    <recommendedName>
        <fullName evidence="4">Glycosyltransferase family 69 protein</fullName>
    </recommendedName>
</protein>
<feature type="chain" id="PRO_5046031393" description="Glycosyltransferase family 69 protein" evidence="1">
    <location>
        <begin position="30"/>
        <end position="399"/>
    </location>
</feature>
<dbReference type="EMBL" id="JBHGVX010000004">
    <property type="protein sequence ID" value="KAL1796418.1"/>
    <property type="molecule type" value="Genomic_DNA"/>
</dbReference>
<dbReference type="Proteomes" id="UP001578633">
    <property type="component" value="Chromosome 4"/>
</dbReference>
<evidence type="ECO:0000256" key="1">
    <source>
        <dbReference type="SAM" id="SignalP"/>
    </source>
</evidence>
<keyword evidence="1" id="KW-0732">Signal</keyword>